<dbReference type="InterPro" id="IPR036280">
    <property type="entry name" value="Multihaem_cyt_sf"/>
</dbReference>
<dbReference type="GO" id="GO:0020037">
    <property type="term" value="F:heme binding"/>
    <property type="evidence" value="ECO:0007669"/>
    <property type="project" value="InterPro"/>
</dbReference>
<dbReference type="KEGG" id="llh:I41_21530"/>
<feature type="signal peptide" evidence="1">
    <location>
        <begin position="1"/>
        <end position="24"/>
    </location>
</feature>
<dbReference type="InterPro" id="IPR036909">
    <property type="entry name" value="Cyt_c-like_dom_sf"/>
</dbReference>
<dbReference type="GO" id="GO:0009055">
    <property type="term" value="F:electron transfer activity"/>
    <property type="evidence" value="ECO:0007669"/>
    <property type="project" value="InterPro"/>
</dbReference>
<dbReference type="SUPFAM" id="SSF48695">
    <property type="entry name" value="Multiheme cytochromes"/>
    <property type="match status" value="1"/>
</dbReference>
<dbReference type="SUPFAM" id="SSF46626">
    <property type="entry name" value="Cytochrome c"/>
    <property type="match status" value="1"/>
</dbReference>
<gene>
    <name evidence="2" type="ORF">I41_21530</name>
</gene>
<proteinExistence type="predicted"/>
<sequence precursor="true">MNRDCRLFAALLLQIGLASTPTTAREGPQVIGDEVSAPPAIAPAKSTETGLLLEPPLDLAWYTREKFVEQSSTVGVEKIRKAWTSPVVPLDAPTRPEARGLTEEEVKHYMREAKRRFDRGGAIPVSDVGLISTQEDVIRQPMLNHISAFENDAVRVYLLVQKTASDAGWGYFAIVQDMTLDPPRDYYAQIHTESDIRFEGTSCYKCHSSGPLAIHPAREDLVLDAKLAAAFNQHVSEQVRSEFHFPSNSPMPPQGKALALEACTACHAEDGVRAPLYQVHSHPIRVLVDFGYMPPDERLSPEEITELRAWLDAKE</sequence>
<protein>
    <recommendedName>
        <fullName evidence="4">Cytochrome c domain-containing protein</fullName>
    </recommendedName>
</protein>
<name>A0A517TX61_9BACT</name>
<evidence type="ECO:0000313" key="2">
    <source>
        <dbReference type="EMBL" id="QDT72966.1"/>
    </source>
</evidence>
<reference evidence="2 3" key="1">
    <citation type="submission" date="2019-02" db="EMBL/GenBank/DDBJ databases">
        <title>Deep-cultivation of Planctomycetes and their phenomic and genomic characterization uncovers novel biology.</title>
        <authorList>
            <person name="Wiegand S."/>
            <person name="Jogler M."/>
            <person name="Boedeker C."/>
            <person name="Pinto D."/>
            <person name="Vollmers J."/>
            <person name="Rivas-Marin E."/>
            <person name="Kohn T."/>
            <person name="Peeters S.H."/>
            <person name="Heuer A."/>
            <person name="Rast P."/>
            <person name="Oberbeckmann S."/>
            <person name="Bunk B."/>
            <person name="Jeske O."/>
            <person name="Meyerdierks A."/>
            <person name="Storesund J.E."/>
            <person name="Kallscheuer N."/>
            <person name="Luecker S."/>
            <person name="Lage O.M."/>
            <person name="Pohl T."/>
            <person name="Merkel B.J."/>
            <person name="Hornburger P."/>
            <person name="Mueller R.-W."/>
            <person name="Bruemmer F."/>
            <person name="Labrenz M."/>
            <person name="Spormann A.M."/>
            <person name="Op den Camp H."/>
            <person name="Overmann J."/>
            <person name="Amann R."/>
            <person name="Jetten M.S.M."/>
            <person name="Mascher T."/>
            <person name="Medema M.H."/>
            <person name="Devos D.P."/>
            <person name="Kaster A.-K."/>
            <person name="Ovreas L."/>
            <person name="Rohde M."/>
            <person name="Galperin M.Y."/>
            <person name="Jogler C."/>
        </authorList>
    </citation>
    <scope>NUCLEOTIDE SEQUENCE [LARGE SCALE GENOMIC DNA]</scope>
    <source>
        <strain evidence="2 3">I41</strain>
    </source>
</reference>
<accession>A0A517TX61</accession>
<evidence type="ECO:0000256" key="1">
    <source>
        <dbReference type="SAM" id="SignalP"/>
    </source>
</evidence>
<keyword evidence="3" id="KW-1185">Reference proteome</keyword>
<dbReference type="EMBL" id="CP036339">
    <property type="protein sequence ID" value="QDT72966.1"/>
    <property type="molecule type" value="Genomic_DNA"/>
</dbReference>
<organism evidence="2 3">
    <name type="scientific">Lacipirellula limnantheis</name>
    <dbReference type="NCBI Taxonomy" id="2528024"/>
    <lineage>
        <taxon>Bacteria</taxon>
        <taxon>Pseudomonadati</taxon>
        <taxon>Planctomycetota</taxon>
        <taxon>Planctomycetia</taxon>
        <taxon>Pirellulales</taxon>
        <taxon>Lacipirellulaceae</taxon>
        <taxon>Lacipirellula</taxon>
    </lineage>
</organism>
<dbReference type="RefSeq" id="WP_145432474.1">
    <property type="nucleotide sequence ID" value="NZ_CP036339.1"/>
</dbReference>
<dbReference type="AlphaFoldDB" id="A0A517TX61"/>
<keyword evidence="1" id="KW-0732">Signal</keyword>
<evidence type="ECO:0008006" key="4">
    <source>
        <dbReference type="Google" id="ProtNLM"/>
    </source>
</evidence>
<feature type="chain" id="PRO_5021697284" description="Cytochrome c domain-containing protein" evidence="1">
    <location>
        <begin position="25"/>
        <end position="315"/>
    </location>
</feature>
<dbReference type="Proteomes" id="UP000317909">
    <property type="component" value="Chromosome"/>
</dbReference>
<evidence type="ECO:0000313" key="3">
    <source>
        <dbReference type="Proteomes" id="UP000317909"/>
    </source>
</evidence>